<dbReference type="Proteomes" id="UP000824108">
    <property type="component" value="Unassembled WGS sequence"/>
</dbReference>
<sequence>QPSCLYLFLLLLLSADLAMNVSTFSSRNLANKHSQDHKGPRIPHKNQYFLWKHIIKNAPGRININFNHTPTSLLKVSSTDTSMPDSSTSSQ</sequence>
<evidence type="ECO:0000313" key="2">
    <source>
        <dbReference type="EMBL" id="HIZ91972.1"/>
    </source>
</evidence>
<feature type="chain" id="PRO_5038978677" description="Transposase" evidence="1">
    <location>
        <begin position="19"/>
        <end position="91"/>
    </location>
</feature>
<feature type="signal peptide" evidence="1">
    <location>
        <begin position="1"/>
        <end position="18"/>
    </location>
</feature>
<accession>A0A9D2KEL7</accession>
<proteinExistence type="predicted"/>
<evidence type="ECO:0000256" key="1">
    <source>
        <dbReference type="SAM" id="SignalP"/>
    </source>
</evidence>
<feature type="non-terminal residue" evidence="2">
    <location>
        <position position="1"/>
    </location>
</feature>
<dbReference type="EMBL" id="DXAV01000062">
    <property type="protein sequence ID" value="HIZ91972.1"/>
    <property type="molecule type" value="Genomic_DNA"/>
</dbReference>
<reference evidence="2" key="2">
    <citation type="submission" date="2021-04" db="EMBL/GenBank/DDBJ databases">
        <authorList>
            <person name="Gilroy R."/>
        </authorList>
    </citation>
    <scope>NUCLEOTIDE SEQUENCE</scope>
    <source>
        <strain evidence="2">CHK118-2852</strain>
    </source>
</reference>
<comment type="caution">
    <text evidence="2">The sequence shown here is derived from an EMBL/GenBank/DDBJ whole genome shotgun (WGS) entry which is preliminary data.</text>
</comment>
<evidence type="ECO:0008006" key="4">
    <source>
        <dbReference type="Google" id="ProtNLM"/>
    </source>
</evidence>
<dbReference type="AlphaFoldDB" id="A0A9D2KEL7"/>
<organism evidence="2 3">
    <name type="scientific">Candidatus Bacteroides merdavium</name>
    <dbReference type="NCBI Taxonomy" id="2838472"/>
    <lineage>
        <taxon>Bacteria</taxon>
        <taxon>Pseudomonadati</taxon>
        <taxon>Bacteroidota</taxon>
        <taxon>Bacteroidia</taxon>
        <taxon>Bacteroidales</taxon>
        <taxon>Bacteroidaceae</taxon>
        <taxon>Bacteroides</taxon>
    </lineage>
</organism>
<protein>
    <recommendedName>
        <fullName evidence="4">Transposase</fullName>
    </recommendedName>
</protein>
<evidence type="ECO:0000313" key="3">
    <source>
        <dbReference type="Proteomes" id="UP000824108"/>
    </source>
</evidence>
<keyword evidence="1" id="KW-0732">Signal</keyword>
<reference evidence="2" key="1">
    <citation type="journal article" date="2021" name="PeerJ">
        <title>Extensive microbial diversity within the chicken gut microbiome revealed by metagenomics and culture.</title>
        <authorList>
            <person name="Gilroy R."/>
            <person name="Ravi A."/>
            <person name="Getino M."/>
            <person name="Pursley I."/>
            <person name="Horton D.L."/>
            <person name="Alikhan N.F."/>
            <person name="Baker D."/>
            <person name="Gharbi K."/>
            <person name="Hall N."/>
            <person name="Watson M."/>
            <person name="Adriaenssens E.M."/>
            <person name="Foster-Nyarko E."/>
            <person name="Jarju S."/>
            <person name="Secka A."/>
            <person name="Antonio M."/>
            <person name="Oren A."/>
            <person name="Chaudhuri R.R."/>
            <person name="La Ragione R."/>
            <person name="Hildebrand F."/>
            <person name="Pallen M.J."/>
        </authorList>
    </citation>
    <scope>NUCLEOTIDE SEQUENCE</scope>
    <source>
        <strain evidence="2">CHK118-2852</strain>
    </source>
</reference>
<name>A0A9D2KEL7_9BACE</name>
<gene>
    <name evidence="2" type="ORF">H9807_07650</name>
</gene>